<dbReference type="InterPro" id="IPR004108">
    <property type="entry name" value="Fe_hydrogenase_lsu_C"/>
</dbReference>
<feature type="domain" description="4Fe-4S ferredoxin-type" evidence="1">
    <location>
        <begin position="74"/>
        <end position="110"/>
    </location>
</feature>
<dbReference type="Pfam" id="PF02906">
    <property type="entry name" value="Fe_hyd_lg_C"/>
    <property type="match status" value="1"/>
</dbReference>
<accession>A0ABS6E377</accession>
<evidence type="ECO:0000313" key="2">
    <source>
        <dbReference type="EMBL" id="MBU5437353.1"/>
    </source>
</evidence>
<dbReference type="PANTHER" id="PTHR11615">
    <property type="entry name" value="NITRATE, FORMATE, IRON DEHYDROGENASE"/>
    <property type="match status" value="1"/>
</dbReference>
<dbReference type="PROSITE" id="PS51379">
    <property type="entry name" value="4FE4S_FER_2"/>
    <property type="match status" value="2"/>
</dbReference>
<sequence length="450" mass="50235">MISDESYRRLFRDLLKAYYEDVFEEKIEEVLDKEELDKARFAKLISSLCGVDVKYSNNFAEDIKRAIETYKGSNKVVVNVNSCVRDCVEIDGRTICQNACPFDAIIIGKDTLGVEINIETCVDCGLCVDLCHNKNFVDKIEFMPLIEALRGNKKVIAAVAPAIVGQFGENVSMGQIRAGLKKIGFADMVEVGFFADMLTIKEAVEFDRHILREKDFMLSSCCCPIWVGMIKGKFHELIKYTSPSISPMIAAGKVIKKLDPECKVVFIGPCVAKKAEAKAEDLKDAIDYVLTFTELKDIFHVLDINLEELHEELSSQYASKGGRIYGRIGGVSIAVEDAVRNMFPDKTDIFTSEQASGIKECKKMLEDTLKGEIKVSFLEGMGCDGGCVGGPKTLIPKEKGKEMVDSFGEESKVKISTNNRVMNEFLKGLGIENLEDFNCKEKIEIFERKL</sequence>
<dbReference type="Proteomes" id="UP000749471">
    <property type="component" value="Unassembled WGS sequence"/>
</dbReference>
<comment type="caution">
    <text evidence="2">The sequence shown here is derived from an EMBL/GenBank/DDBJ whole genome shotgun (WGS) entry which is preliminary data.</text>
</comment>
<name>A0ABS6E377_9FIRM</name>
<feature type="domain" description="4Fe-4S ferredoxin-type" evidence="1">
    <location>
        <begin position="112"/>
        <end position="142"/>
    </location>
</feature>
<dbReference type="InterPro" id="IPR050340">
    <property type="entry name" value="Cytosolic_Fe-S_CAF"/>
</dbReference>
<gene>
    <name evidence="2" type="ORF">KQI42_04990</name>
</gene>
<keyword evidence="3" id="KW-1185">Reference proteome</keyword>
<evidence type="ECO:0000259" key="1">
    <source>
        <dbReference type="PROSITE" id="PS51379"/>
    </source>
</evidence>
<dbReference type="InterPro" id="IPR017896">
    <property type="entry name" value="4Fe4S_Fe-S-bd"/>
</dbReference>
<reference evidence="2 3" key="1">
    <citation type="submission" date="2021-06" db="EMBL/GenBank/DDBJ databases">
        <authorList>
            <person name="Sun Q."/>
            <person name="Li D."/>
        </authorList>
    </citation>
    <scope>NUCLEOTIDE SEQUENCE [LARGE SCALE GENOMIC DNA]</scope>
    <source>
        <strain evidence="2 3">MSJ-40</strain>
    </source>
</reference>
<protein>
    <submittedName>
        <fullName evidence="2">Iron hydrogenase</fullName>
    </submittedName>
</protein>
<proteinExistence type="predicted"/>
<organism evidence="2 3">
    <name type="scientific">Tissierella simiarum</name>
    <dbReference type="NCBI Taxonomy" id="2841534"/>
    <lineage>
        <taxon>Bacteria</taxon>
        <taxon>Bacillati</taxon>
        <taxon>Bacillota</taxon>
        <taxon>Tissierellia</taxon>
        <taxon>Tissierellales</taxon>
        <taxon>Tissierellaceae</taxon>
        <taxon>Tissierella</taxon>
    </lineage>
</organism>
<dbReference type="EMBL" id="JAHLPM010000003">
    <property type="protein sequence ID" value="MBU5437353.1"/>
    <property type="molecule type" value="Genomic_DNA"/>
</dbReference>
<evidence type="ECO:0000313" key="3">
    <source>
        <dbReference type="Proteomes" id="UP000749471"/>
    </source>
</evidence>